<dbReference type="EMBL" id="JAZDUA010000576">
    <property type="protein sequence ID" value="KAK7790945.1"/>
    <property type="molecule type" value="Genomic_DNA"/>
</dbReference>
<dbReference type="Proteomes" id="UP001378592">
    <property type="component" value="Unassembled WGS sequence"/>
</dbReference>
<dbReference type="AlphaFoldDB" id="A0AAN9YXU2"/>
<evidence type="ECO:0000313" key="3">
    <source>
        <dbReference type="Proteomes" id="UP001378592"/>
    </source>
</evidence>
<feature type="domain" description="ELMO" evidence="1">
    <location>
        <begin position="125"/>
        <end position="279"/>
    </location>
</feature>
<organism evidence="2 3">
    <name type="scientific">Gryllus longicercus</name>
    <dbReference type="NCBI Taxonomy" id="2509291"/>
    <lineage>
        <taxon>Eukaryota</taxon>
        <taxon>Metazoa</taxon>
        <taxon>Ecdysozoa</taxon>
        <taxon>Arthropoda</taxon>
        <taxon>Hexapoda</taxon>
        <taxon>Insecta</taxon>
        <taxon>Pterygota</taxon>
        <taxon>Neoptera</taxon>
        <taxon>Polyneoptera</taxon>
        <taxon>Orthoptera</taxon>
        <taxon>Ensifera</taxon>
        <taxon>Gryllidea</taxon>
        <taxon>Grylloidea</taxon>
        <taxon>Gryllidae</taxon>
        <taxon>Gryllinae</taxon>
        <taxon>Gryllus</taxon>
    </lineage>
</organism>
<dbReference type="InterPro" id="IPR006816">
    <property type="entry name" value="ELMO_dom"/>
</dbReference>
<sequence length="320" mass="36511">MPVESNEDLPQTAFERHRQTVQVEDGRLAIEVAQQEWDNVATIETTYSIQTQPVSHITYQEAFEYFLGLDMSEHMGNIQVEVQRRGLCTLLSCIMGPPQLETGLAEERSLVFSIAQCKLDVSQTIHVKILQTIYYRLTGASVGCPCFGSHWEHIGFQGSDPGTDLRGVGMLGLLQLLYLCTTPQLSSLAKRIYRLSVDVVQNFPLAILSFNFSRMALQALRHGQLNRECNERQLVMDVVNDFYAALFYHMVHIWTTQRKTIRDSGYVLKDVEFFCRSNVHAVLKNLKVHLTGNCEAPNEKFCFHESFHDLRTQAKSEVFI</sequence>
<comment type="caution">
    <text evidence="2">The sequence shown here is derived from an EMBL/GenBank/DDBJ whole genome shotgun (WGS) entry which is preliminary data.</text>
</comment>
<dbReference type="PROSITE" id="PS51335">
    <property type="entry name" value="ELMO"/>
    <property type="match status" value="1"/>
</dbReference>
<dbReference type="Pfam" id="PF04727">
    <property type="entry name" value="ELMO_CED12"/>
    <property type="match status" value="1"/>
</dbReference>
<keyword evidence="3" id="KW-1185">Reference proteome</keyword>
<evidence type="ECO:0000259" key="1">
    <source>
        <dbReference type="PROSITE" id="PS51335"/>
    </source>
</evidence>
<dbReference type="InterPro" id="IPR050868">
    <property type="entry name" value="ELMO_domain-containing"/>
</dbReference>
<dbReference type="PANTHER" id="PTHR12771:SF2">
    <property type="entry name" value="ELMO DOMAIN-CONTAINING PROTEIN 3"/>
    <property type="match status" value="1"/>
</dbReference>
<accession>A0AAN9YXU2</accession>
<dbReference type="PANTHER" id="PTHR12771">
    <property type="entry name" value="ENGULFMENT AND CELL MOTILITY"/>
    <property type="match status" value="1"/>
</dbReference>
<evidence type="ECO:0000313" key="2">
    <source>
        <dbReference type="EMBL" id="KAK7790945.1"/>
    </source>
</evidence>
<name>A0AAN9YXU2_9ORTH</name>
<proteinExistence type="predicted"/>
<reference evidence="2 3" key="1">
    <citation type="submission" date="2024-03" db="EMBL/GenBank/DDBJ databases">
        <title>The genome assembly and annotation of the cricket Gryllus longicercus Weissman &amp; Gray.</title>
        <authorList>
            <person name="Szrajer S."/>
            <person name="Gray D."/>
            <person name="Ylla G."/>
        </authorList>
    </citation>
    <scope>NUCLEOTIDE SEQUENCE [LARGE SCALE GENOMIC DNA]</scope>
    <source>
        <strain evidence="2">DAG 2021-001</strain>
        <tissue evidence="2">Whole body minus gut</tissue>
    </source>
</reference>
<protein>
    <recommendedName>
        <fullName evidence="1">ELMO domain-containing protein</fullName>
    </recommendedName>
</protein>
<gene>
    <name evidence="2" type="ORF">R5R35_005875</name>
</gene>